<dbReference type="STRING" id="1434072.SAMN05216210_2393"/>
<accession>A0A1H2GLI8</accession>
<dbReference type="Proteomes" id="UP000243924">
    <property type="component" value="Chromosome I"/>
</dbReference>
<reference evidence="3" key="1">
    <citation type="submission" date="2016-10" db="EMBL/GenBank/DDBJ databases">
        <authorList>
            <person name="Varghese N."/>
            <person name="Submissions S."/>
        </authorList>
    </citation>
    <scope>NUCLEOTIDE SEQUENCE [LARGE SCALE GENOMIC DNA]</scope>
    <source>
        <strain evidence="3">CECT 8338</strain>
    </source>
</reference>
<evidence type="ECO:0000259" key="1">
    <source>
        <dbReference type="Pfam" id="PF14341"/>
    </source>
</evidence>
<feature type="domain" description="Type 4 fimbrial biogenesis protein PilX N-terminal" evidence="1">
    <location>
        <begin position="10"/>
        <end position="60"/>
    </location>
</feature>
<protein>
    <submittedName>
        <fullName evidence="2">Type IV pilus assembly protein PilX</fullName>
    </submittedName>
</protein>
<dbReference type="OrthoDB" id="6887397at2"/>
<proteinExistence type="predicted"/>
<evidence type="ECO:0000313" key="2">
    <source>
        <dbReference type="EMBL" id="SDU20450.1"/>
    </source>
</evidence>
<dbReference type="AlphaFoldDB" id="A0A1H2GLI8"/>
<dbReference type="EMBL" id="LT629787">
    <property type="protein sequence ID" value="SDU20450.1"/>
    <property type="molecule type" value="Genomic_DNA"/>
</dbReference>
<evidence type="ECO:0000313" key="3">
    <source>
        <dbReference type="Proteomes" id="UP000243924"/>
    </source>
</evidence>
<dbReference type="Pfam" id="PF14341">
    <property type="entry name" value="PilX_N"/>
    <property type="match status" value="1"/>
</dbReference>
<keyword evidence="3" id="KW-1185">Reference proteome</keyword>
<organism evidence="2 3">
    <name type="scientific">Halopseudomonas salegens</name>
    <dbReference type="NCBI Taxonomy" id="1434072"/>
    <lineage>
        <taxon>Bacteria</taxon>
        <taxon>Pseudomonadati</taxon>
        <taxon>Pseudomonadota</taxon>
        <taxon>Gammaproteobacteria</taxon>
        <taxon>Pseudomonadales</taxon>
        <taxon>Pseudomonadaceae</taxon>
        <taxon>Halopseudomonas</taxon>
    </lineage>
</organism>
<dbReference type="InterPro" id="IPR025746">
    <property type="entry name" value="PilX_N_dom"/>
</dbReference>
<name>A0A1H2GLI8_9GAMM</name>
<dbReference type="RefSeq" id="WP_092387204.1">
    <property type="nucleotide sequence ID" value="NZ_LT629787.1"/>
</dbReference>
<gene>
    <name evidence="2" type="ORF">SAMN05216210_2393</name>
</gene>
<sequence>MLKPVPDSERGAALAVSLIFLLLMTMAAIAAVQAASSQERMAANSKFSNDSLQAAEAGLRQAEVDLFDNFAGFATPCSGADCNIDASIYDPATQSRPSNQWIEISPSTETNNMTLWYRVINLGQSNTPVNIARPAPGTLYRVVVVSFRGSTRTVLEAIYVQSEA</sequence>